<protein>
    <submittedName>
        <fullName evidence="14">G1861 protein</fullName>
    </submittedName>
</protein>
<feature type="transmembrane region" description="Helical" evidence="12">
    <location>
        <begin position="92"/>
        <end position="114"/>
    </location>
</feature>
<evidence type="ECO:0000256" key="7">
    <source>
        <dbReference type="ARBA" id="ARBA00023136"/>
    </source>
</evidence>
<dbReference type="PANTHER" id="PTHR10110">
    <property type="entry name" value="SODIUM/HYDROGEN EXCHANGER"/>
    <property type="match status" value="1"/>
</dbReference>
<keyword evidence="8" id="KW-0739">Sodium transport</keyword>
<feature type="transmembrane region" description="Helical" evidence="12">
    <location>
        <begin position="29"/>
        <end position="48"/>
    </location>
</feature>
<dbReference type="Pfam" id="PF00999">
    <property type="entry name" value="Na_H_Exchanger"/>
    <property type="match status" value="1"/>
</dbReference>
<organism evidence="14 15">
    <name type="scientific">Coccomyxa viridis</name>
    <dbReference type="NCBI Taxonomy" id="1274662"/>
    <lineage>
        <taxon>Eukaryota</taxon>
        <taxon>Viridiplantae</taxon>
        <taxon>Chlorophyta</taxon>
        <taxon>core chlorophytes</taxon>
        <taxon>Trebouxiophyceae</taxon>
        <taxon>Trebouxiophyceae incertae sedis</taxon>
        <taxon>Coccomyxaceae</taxon>
        <taxon>Coccomyxa</taxon>
    </lineage>
</organism>
<feature type="domain" description="Cation/H+ exchanger transmembrane" evidence="13">
    <location>
        <begin position="21"/>
        <end position="412"/>
    </location>
</feature>
<comment type="catalytic activity">
    <reaction evidence="10">
        <text>K(+)(in) + H(+)(out) = K(+)(out) + H(+)(in)</text>
        <dbReference type="Rhea" id="RHEA:29467"/>
        <dbReference type="ChEBI" id="CHEBI:15378"/>
        <dbReference type="ChEBI" id="CHEBI:29103"/>
    </reaction>
</comment>
<evidence type="ECO:0000259" key="13">
    <source>
        <dbReference type="Pfam" id="PF00999"/>
    </source>
</evidence>
<evidence type="ECO:0000256" key="10">
    <source>
        <dbReference type="ARBA" id="ARBA00047912"/>
    </source>
</evidence>
<evidence type="ECO:0000256" key="12">
    <source>
        <dbReference type="SAM" id="Phobius"/>
    </source>
</evidence>
<keyword evidence="15" id="KW-1185">Reference proteome</keyword>
<keyword evidence="7 12" id="KW-0472">Membrane</keyword>
<dbReference type="EMBL" id="CAXHTA020000002">
    <property type="protein sequence ID" value="CAL5219929.1"/>
    <property type="molecule type" value="Genomic_DNA"/>
</dbReference>
<feature type="transmembrane region" description="Helical" evidence="12">
    <location>
        <begin position="355"/>
        <end position="375"/>
    </location>
</feature>
<gene>
    <name evidence="14" type="primary">g1861</name>
    <name evidence="14" type="ORF">VP750_LOCUS1588</name>
</gene>
<comment type="catalytic activity">
    <reaction evidence="9">
        <text>Na(+)(in) + H(+)(out) = Na(+)(out) + H(+)(in)</text>
        <dbReference type="Rhea" id="RHEA:29419"/>
        <dbReference type="ChEBI" id="CHEBI:15378"/>
        <dbReference type="ChEBI" id="CHEBI:29101"/>
    </reaction>
</comment>
<name>A0ABP1FL64_9CHLO</name>
<evidence type="ECO:0000256" key="4">
    <source>
        <dbReference type="ARBA" id="ARBA00022989"/>
    </source>
</evidence>
<feature type="transmembrane region" description="Helical" evidence="12">
    <location>
        <begin position="237"/>
        <end position="266"/>
    </location>
</feature>
<feature type="transmembrane region" description="Helical" evidence="12">
    <location>
        <begin position="387"/>
        <end position="407"/>
    </location>
</feature>
<dbReference type="PRINTS" id="PR01084">
    <property type="entry name" value="NAHEXCHNGR"/>
</dbReference>
<evidence type="ECO:0000256" key="2">
    <source>
        <dbReference type="ARBA" id="ARBA00022448"/>
    </source>
</evidence>
<evidence type="ECO:0000256" key="5">
    <source>
        <dbReference type="ARBA" id="ARBA00023053"/>
    </source>
</evidence>
<feature type="transmembrane region" description="Helical" evidence="12">
    <location>
        <begin position="195"/>
        <end position="217"/>
    </location>
</feature>
<keyword evidence="4 12" id="KW-1133">Transmembrane helix</keyword>
<keyword evidence="3 12" id="KW-0812">Transmembrane</keyword>
<dbReference type="InterPro" id="IPR006153">
    <property type="entry name" value="Cation/H_exchanger_TM"/>
</dbReference>
<evidence type="ECO:0000313" key="15">
    <source>
        <dbReference type="Proteomes" id="UP001497392"/>
    </source>
</evidence>
<evidence type="ECO:0000256" key="3">
    <source>
        <dbReference type="ARBA" id="ARBA00022692"/>
    </source>
</evidence>
<keyword evidence="2" id="KW-0813">Transport</keyword>
<evidence type="ECO:0000256" key="11">
    <source>
        <dbReference type="SAM" id="MobiDB-lite"/>
    </source>
</evidence>
<evidence type="ECO:0000256" key="6">
    <source>
        <dbReference type="ARBA" id="ARBA00023065"/>
    </source>
</evidence>
<proteinExistence type="predicted"/>
<comment type="subcellular location">
    <subcellularLocation>
        <location evidence="1">Membrane</location>
        <topology evidence="1">Multi-pass membrane protein</topology>
    </subcellularLocation>
</comment>
<reference evidence="14 15" key="1">
    <citation type="submission" date="2024-06" db="EMBL/GenBank/DDBJ databases">
        <authorList>
            <person name="Kraege A."/>
            <person name="Thomma B."/>
        </authorList>
    </citation>
    <scope>NUCLEOTIDE SEQUENCE [LARGE SCALE GENOMIC DNA]</scope>
</reference>
<accession>A0ABP1FL64</accession>
<evidence type="ECO:0000313" key="14">
    <source>
        <dbReference type="EMBL" id="CAL5219929.1"/>
    </source>
</evidence>
<dbReference type="Proteomes" id="UP001497392">
    <property type="component" value="Unassembled WGS sequence"/>
</dbReference>
<feature type="transmembrane region" description="Helical" evidence="12">
    <location>
        <begin position="310"/>
        <end position="343"/>
    </location>
</feature>
<sequence length="723" mass="77501">MMVFSMVIWMSLGHKLSHSSKYVGEGMSASITGLALGFAVLVLGNIFLEEGVTEQLLTFNHSNFFVFFLPPIILYAGLSVRKKAFFRNLPTIASLGILGTYIAFAVIAFTLYGFSKVLGITLADCLALGAIFATTDSVAVLQVLEPDRAPLLFNMVFGEGVINDATTVALLRTVQRLGIEPKMNAATVGLIFGKFLYLFLASLLMGLLLGLFSALLLKNFNVSQTPQAVGVIGMVAYLSYLVGDYIGLSGIVTLFCCSVTMSHYALHNISKAQRAGTMSAFETLSFLSEGAIFVYVGLDALDPMKWKNTYIGQAMGLFGIVLVLLLVSRAVFLFPILAVHNFFCAEKLPFRHTVVAWWAGAMRGAVSVALVYLYYDPDGNSDDVSKSSLISATLTVVLFSTLAYGAITKPMLDFLLGPEEHAEELHHGEGIELMSTSNVTSRAHSPKIGSDYTIVHVRASNTGTETTAASTDGALTIGERDEEEDDVDVSAEGASLLQQHAATDRRGKGLAQEEVLDEIALTPEANPLQTPFSAMRPHASQLRPILVRGSPRGMGQDRGHVSQMMGLAAAASDPAAGSFVVPPGQKQAHIRFGPEPSPLKRSASEGSALHSLAHIAALQESAAPLSALAPPPKRYGRTSIKDTLTGKHPVQLSEWWADFDERVMRPVFNKPDAMGEWTPRAEESSTPAPRGSHPSAASSSSAMNKQPAAMEKRRSNAGGVGRP</sequence>
<evidence type="ECO:0000256" key="1">
    <source>
        <dbReference type="ARBA" id="ARBA00004141"/>
    </source>
</evidence>
<dbReference type="Gene3D" id="6.10.140.1330">
    <property type="match status" value="1"/>
</dbReference>
<keyword evidence="6" id="KW-0406">Ion transport</keyword>
<feature type="transmembrane region" description="Helical" evidence="12">
    <location>
        <begin position="126"/>
        <end position="144"/>
    </location>
</feature>
<feature type="region of interest" description="Disordered" evidence="11">
    <location>
        <begin position="670"/>
        <end position="723"/>
    </location>
</feature>
<dbReference type="InterPro" id="IPR004709">
    <property type="entry name" value="NaH_exchanger"/>
</dbReference>
<dbReference type="PANTHER" id="PTHR10110:SF197">
    <property type="entry name" value="SODIUM_HYDROGEN EXCHANGER"/>
    <property type="match status" value="1"/>
</dbReference>
<comment type="caution">
    <text evidence="14">The sequence shown here is derived from an EMBL/GenBank/DDBJ whole genome shotgun (WGS) entry which is preliminary data.</text>
</comment>
<evidence type="ECO:0000256" key="9">
    <source>
        <dbReference type="ARBA" id="ARBA00047524"/>
    </source>
</evidence>
<evidence type="ECO:0000256" key="8">
    <source>
        <dbReference type="ARBA" id="ARBA00023201"/>
    </source>
</evidence>
<keyword evidence="5" id="KW-0915">Sodium</keyword>
<feature type="transmembrane region" description="Helical" evidence="12">
    <location>
        <begin position="60"/>
        <end position="80"/>
    </location>
</feature>
<dbReference type="InterPro" id="IPR018422">
    <property type="entry name" value="Cation/H_exchanger_CPA1"/>
</dbReference>